<dbReference type="InterPro" id="IPR052171">
    <property type="entry name" value="NHEJ_LigD"/>
</dbReference>
<feature type="domain" description="DNA ligase D polymerase" evidence="2">
    <location>
        <begin position="61"/>
        <end position="314"/>
    </location>
</feature>
<protein>
    <submittedName>
        <fullName evidence="3">DNA ligase D</fullName>
    </submittedName>
</protein>
<evidence type="ECO:0000259" key="2">
    <source>
        <dbReference type="Pfam" id="PF21686"/>
    </source>
</evidence>
<keyword evidence="3" id="KW-0436">Ligase</keyword>
<dbReference type="CDD" id="cd04865">
    <property type="entry name" value="LigD_Pol_like_2"/>
    <property type="match status" value="1"/>
</dbReference>
<dbReference type="InterPro" id="IPR014145">
    <property type="entry name" value="LigD_pol_dom"/>
</dbReference>
<name>A0A4R6JVW3_9ACTN</name>
<dbReference type="EMBL" id="SNWR01000001">
    <property type="protein sequence ID" value="TDO40900.1"/>
    <property type="molecule type" value="Genomic_DNA"/>
</dbReference>
<dbReference type="Pfam" id="PF21686">
    <property type="entry name" value="LigD_Prim-Pol"/>
    <property type="match status" value="1"/>
</dbReference>
<sequence length="372" mass="42151">MLWWVDATIRGVLPFSRGLWRLTLAYRRCMPKAPAEEIEIAGHQVRLTSPDKIMFPGRGYTKRDVFEYYRAVGDGIMRALRNRPTTLQRFPDGIGGEAFFQKRIPTRGVPDWIRTAQITFPSKRTAVELCPADLAHVAWAAQMGTVVFHPWPVRGDAPDNPDELRIDLDPQPGTSFADVAATAGVLREVLDELGWVGFPKTSGGRGVHVYLRIAPRWSFVDVRRAAIALAREAERRRPELITTAWWKEERGERVFLDFNQMARDRTITCAYSLRANERATASAPVTWDELPDVEPDDFDLRTLPKRFAEIGDPHAAIDDVAHDLTPLLEWVERDEKNGLGDMPYPPDHPKMPGEPPRVQPSRKNAANWASED</sequence>
<reference evidence="3 4" key="1">
    <citation type="submission" date="2019-03" db="EMBL/GenBank/DDBJ databases">
        <title>Sequencing the genomes of 1000 actinobacteria strains.</title>
        <authorList>
            <person name="Klenk H.-P."/>
        </authorList>
    </citation>
    <scope>NUCLEOTIDE SEQUENCE [LARGE SCALE GENOMIC DNA]</scope>
    <source>
        <strain evidence="3 4">DSM 43805</strain>
    </source>
</reference>
<evidence type="ECO:0000313" key="4">
    <source>
        <dbReference type="Proteomes" id="UP000294901"/>
    </source>
</evidence>
<gene>
    <name evidence="3" type="ORF">C8E87_4620</name>
</gene>
<keyword evidence="4" id="KW-1185">Reference proteome</keyword>
<accession>A0A4R6JVW3</accession>
<organism evidence="3 4">
    <name type="scientific">Paractinoplanes brasiliensis</name>
    <dbReference type="NCBI Taxonomy" id="52695"/>
    <lineage>
        <taxon>Bacteria</taxon>
        <taxon>Bacillati</taxon>
        <taxon>Actinomycetota</taxon>
        <taxon>Actinomycetes</taxon>
        <taxon>Micromonosporales</taxon>
        <taxon>Micromonosporaceae</taxon>
        <taxon>Paractinoplanes</taxon>
    </lineage>
</organism>
<dbReference type="PANTHER" id="PTHR42705:SF3">
    <property type="entry name" value="ATP-DEPENDENT DNA LIGASE"/>
    <property type="match status" value="1"/>
</dbReference>
<dbReference type="AlphaFoldDB" id="A0A4R6JVW3"/>
<dbReference type="Proteomes" id="UP000294901">
    <property type="component" value="Unassembled WGS sequence"/>
</dbReference>
<evidence type="ECO:0000256" key="1">
    <source>
        <dbReference type="SAM" id="MobiDB-lite"/>
    </source>
</evidence>
<dbReference type="NCBIfam" id="TIGR02778">
    <property type="entry name" value="ligD_pol"/>
    <property type="match status" value="1"/>
</dbReference>
<feature type="region of interest" description="Disordered" evidence="1">
    <location>
        <begin position="336"/>
        <end position="372"/>
    </location>
</feature>
<comment type="caution">
    <text evidence="3">The sequence shown here is derived from an EMBL/GenBank/DDBJ whole genome shotgun (WGS) entry which is preliminary data.</text>
</comment>
<dbReference type="Gene3D" id="3.90.920.10">
    <property type="entry name" value="DNA primase, PRIM domain"/>
    <property type="match status" value="1"/>
</dbReference>
<evidence type="ECO:0000313" key="3">
    <source>
        <dbReference type="EMBL" id="TDO40900.1"/>
    </source>
</evidence>
<dbReference type="GO" id="GO:0016874">
    <property type="term" value="F:ligase activity"/>
    <property type="evidence" value="ECO:0007669"/>
    <property type="project" value="UniProtKB-KW"/>
</dbReference>
<proteinExistence type="predicted"/>
<dbReference type="PANTHER" id="PTHR42705">
    <property type="entry name" value="BIFUNCTIONAL NON-HOMOLOGOUS END JOINING PROTEIN LIGD"/>
    <property type="match status" value="1"/>
</dbReference>